<dbReference type="InterPro" id="IPR024344">
    <property type="entry name" value="MDMPI_metal-binding"/>
</dbReference>
<dbReference type="Gene3D" id="1.20.120.450">
    <property type="entry name" value="dinb family like domain"/>
    <property type="match status" value="1"/>
</dbReference>
<proteinExistence type="predicted"/>
<dbReference type="GO" id="GO:0046872">
    <property type="term" value="F:metal ion binding"/>
    <property type="evidence" value="ECO:0007669"/>
    <property type="project" value="InterPro"/>
</dbReference>
<comment type="caution">
    <text evidence="3">The sequence shown here is derived from an EMBL/GenBank/DDBJ whole genome shotgun (WGS) entry which is preliminary data.</text>
</comment>
<dbReference type="Pfam" id="PF08608">
    <property type="entry name" value="Wyosine_form"/>
    <property type="match status" value="1"/>
</dbReference>
<dbReference type="InterPro" id="IPR017518">
    <property type="entry name" value="CHP03084"/>
</dbReference>
<evidence type="ECO:0000313" key="4">
    <source>
        <dbReference type="Proteomes" id="UP000525298"/>
    </source>
</evidence>
<dbReference type="Proteomes" id="UP000525298">
    <property type="component" value="Unassembled WGS sequence"/>
</dbReference>
<organism evidence="3 4">
    <name type="scientific">Desulfosalsimonas propionicica</name>
    <dbReference type="NCBI Taxonomy" id="332175"/>
    <lineage>
        <taxon>Bacteria</taxon>
        <taxon>Pseudomonadati</taxon>
        <taxon>Thermodesulfobacteriota</taxon>
        <taxon>Desulfobacteria</taxon>
        <taxon>Desulfobacterales</taxon>
        <taxon>Desulfosalsimonadaceae</taxon>
        <taxon>Desulfosalsimonas</taxon>
    </lineage>
</organism>
<dbReference type="InterPro" id="IPR017517">
    <property type="entry name" value="Maleyloyr_isom"/>
</dbReference>
<sequence length="272" mass="30532">MAEDREQGGNTMEAICRDLKAECEALDNLVAGLDPEQWALPTPFLTWCVKDEIRHLAYFDDRAALAATDPEGFNKHLESAVADFEAFEKHLEQVGRDLTTDQLMDWWRTRRGIMLDALQKCGPKDRLPWYGPPMGALSFATARLMETWAHGQDVFDALDIRRTPTDRLRHIAHLGVKTFGWTYINRGLEVPPNPVRVELLSPSGDLWTWGPEDAQNRINGPAEDFCLVVVQRRHVEDTSLEVTGETAGDWMLKAQCFAGPPVNGPAPGQRAV</sequence>
<dbReference type="EMBL" id="JACDUS010000002">
    <property type="protein sequence ID" value="MBA2880478.1"/>
    <property type="molecule type" value="Genomic_DNA"/>
</dbReference>
<reference evidence="3 4" key="1">
    <citation type="submission" date="2020-07" db="EMBL/GenBank/DDBJ databases">
        <title>Genomic Encyclopedia of Type Strains, Phase IV (KMG-IV): sequencing the most valuable type-strain genomes for metagenomic binning, comparative biology and taxonomic classification.</title>
        <authorList>
            <person name="Goeker M."/>
        </authorList>
    </citation>
    <scope>NUCLEOTIDE SEQUENCE [LARGE SCALE GENOMIC DNA]</scope>
    <source>
        <strain evidence="3 4">DSM 17721</strain>
    </source>
</reference>
<dbReference type="InterPro" id="IPR013917">
    <property type="entry name" value="tRNA_wybutosine-synth"/>
</dbReference>
<evidence type="ECO:0000313" key="3">
    <source>
        <dbReference type="EMBL" id="MBA2880478.1"/>
    </source>
</evidence>
<keyword evidence="4" id="KW-1185">Reference proteome</keyword>
<feature type="domain" description="Mycothiol-dependent maleylpyruvate isomerase metal-binding" evidence="2">
    <location>
        <begin position="19"/>
        <end position="154"/>
    </location>
</feature>
<dbReference type="NCBIfam" id="TIGR03083">
    <property type="entry name" value="maleylpyruvate isomerase family mycothiol-dependent enzyme"/>
    <property type="match status" value="1"/>
</dbReference>
<dbReference type="RefSeq" id="WP_232364646.1">
    <property type="nucleotide sequence ID" value="NZ_JACDUS010000002.1"/>
</dbReference>
<evidence type="ECO:0000259" key="2">
    <source>
        <dbReference type="Pfam" id="PF11716"/>
    </source>
</evidence>
<dbReference type="AlphaFoldDB" id="A0A7W0C7C8"/>
<dbReference type="Pfam" id="PF11716">
    <property type="entry name" value="MDMPI_N"/>
    <property type="match status" value="1"/>
</dbReference>
<dbReference type="InterPro" id="IPR034660">
    <property type="entry name" value="DinB/YfiT-like"/>
</dbReference>
<feature type="domain" description="tRNA wybutosine-synthesis" evidence="1">
    <location>
        <begin position="192"/>
        <end position="234"/>
    </location>
</feature>
<accession>A0A7W0C7C8</accession>
<dbReference type="SUPFAM" id="SSF109854">
    <property type="entry name" value="DinB/YfiT-like putative metalloenzymes"/>
    <property type="match status" value="1"/>
</dbReference>
<gene>
    <name evidence="3" type="ORF">HNR65_000796</name>
</gene>
<protein>
    <submittedName>
        <fullName evidence="3">Uncharacterized protein (TIGR03084 family)</fullName>
    </submittedName>
</protein>
<evidence type="ECO:0000259" key="1">
    <source>
        <dbReference type="Pfam" id="PF08608"/>
    </source>
</evidence>
<name>A0A7W0C7C8_9BACT</name>
<dbReference type="NCBIfam" id="TIGR03084">
    <property type="entry name" value="TIGR03084 family metal-binding protein"/>
    <property type="match status" value="1"/>
</dbReference>